<gene>
    <name evidence="1" type="ORF">BDD21_0033</name>
</gene>
<dbReference type="RefSeq" id="WP_120795426.1">
    <property type="nucleotide sequence ID" value="NZ_RBXL01000001.1"/>
</dbReference>
<dbReference type="Proteomes" id="UP000274556">
    <property type="component" value="Unassembled WGS sequence"/>
</dbReference>
<dbReference type="EMBL" id="RBXL01000001">
    <property type="protein sequence ID" value="RKT42739.1"/>
    <property type="molecule type" value="Genomic_DNA"/>
</dbReference>
<evidence type="ECO:0000313" key="2">
    <source>
        <dbReference type="Proteomes" id="UP000274556"/>
    </source>
</evidence>
<proteinExistence type="predicted"/>
<organism evidence="1 2">
    <name type="scientific">Thiocapsa rosea</name>
    <dbReference type="NCBI Taxonomy" id="69360"/>
    <lineage>
        <taxon>Bacteria</taxon>
        <taxon>Pseudomonadati</taxon>
        <taxon>Pseudomonadota</taxon>
        <taxon>Gammaproteobacteria</taxon>
        <taxon>Chromatiales</taxon>
        <taxon>Chromatiaceae</taxon>
        <taxon>Thiocapsa</taxon>
    </lineage>
</organism>
<protein>
    <submittedName>
        <fullName evidence="1">Uncharacterized protein YdgA (DUF945 family)</fullName>
    </submittedName>
</protein>
<keyword evidence="2" id="KW-1185">Reference proteome</keyword>
<accession>A0A495V0G3</accession>
<dbReference type="Pfam" id="PF06097">
    <property type="entry name" value="DUF945"/>
    <property type="match status" value="1"/>
</dbReference>
<sequence length="465" mass="49648">MRRFLGGAVLTIAILLGLVLAAAPLALGYLAKVGYEDLLADLIEDLPDREILENSYNRGWFASSAAFEVLINPDSALQTTLPPTRIRLESRIEQGPGIWLTTRFPPVLGRVHTRLEVQGFPVALPVLPMTIDLYADGSGRMDLRVPPGETLPTTQVMGLRHGPLDGELVVSAGQEAVEVRLTLPEAALTTPTGPLARLSDLQFEADQPDDSTGTGRLQVALVEVEDTAGAVGSATPAPPSLRIEGLSATLSRALRDGLLDLRLGLSAKQLATDSMTYGRSELGLSGERLDAEALADLGEGIRLLATDQVAQEMRGLVTAGLIASLAPRFIESATRIGVEPIRIETPDGLALGRLDLRFDPGTDAPSGLTSGVVDWVILLRADGDLELPESVALDWIARSLEPGFEDEFLPISAPTAEQIARQEAQTLLGGWIRDGWVTRRANRVSSALRLGDGLLTINGKTVPLR</sequence>
<comment type="caution">
    <text evidence="1">The sequence shown here is derived from an EMBL/GenBank/DDBJ whole genome shotgun (WGS) entry which is preliminary data.</text>
</comment>
<dbReference type="OrthoDB" id="5444681at2"/>
<dbReference type="InterPro" id="IPR010352">
    <property type="entry name" value="DUF945"/>
</dbReference>
<dbReference type="AlphaFoldDB" id="A0A495V0G3"/>
<name>A0A495V0G3_9GAMM</name>
<reference evidence="1 2" key="1">
    <citation type="submission" date="2018-10" db="EMBL/GenBank/DDBJ databases">
        <title>Genomic Encyclopedia of Archaeal and Bacterial Type Strains, Phase II (KMG-II): from individual species to whole genera.</title>
        <authorList>
            <person name="Goeker M."/>
        </authorList>
    </citation>
    <scope>NUCLEOTIDE SEQUENCE [LARGE SCALE GENOMIC DNA]</scope>
    <source>
        <strain evidence="1 2">DSM 235</strain>
    </source>
</reference>
<evidence type="ECO:0000313" key="1">
    <source>
        <dbReference type="EMBL" id="RKT42739.1"/>
    </source>
</evidence>